<dbReference type="Proteomes" id="UP000593571">
    <property type="component" value="Unassembled WGS sequence"/>
</dbReference>
<dbReference type="InterPro" id="IPR035300">
    <property type="entry name" value="L1_dsRBD"/>
</dbReference>
<dbReference type="PANTHER" id="PTHR11505">
    <property type="entry name" value="L1 TRANSPOSABLE ELEMENT-RELATED"/>
    <property type="match status" value="1"/>
</dbReference>
<dbReference type="Pfam" id="PF02994">
    <property type="entry name" value="Transposase_22"/>
    <property type="match status" value="1"/>
</dbReference>
<evidence type="ECO:0000313" key="5">
    <source>
        <dbReference type="Proteomes" id="UP000593571"/>
    </source>
</evidence>
<proteinExistence type="predicted"/>
<accession>A0A7J8F0Q3</accession>
<dbReference type="InterPro" id="IPR043636">
    <property type="entry name" value="L1_RRM_dom"/>
</dbReference>
<evidence type="ECO:0000259" key="2">
    <source>
        <dbReference type="Pfam" id="PF02994"/>
    </source>
</evidence>
<sequence>MDIQLQEAQRIPKIRDPKRPTPRHIIKMPKVKYKERMLNAAKEKQIVTYKETPIRMAADFSKETMQDRRIWPKIFYMMKTQDLQLRILYPAKLSFRVEEQIKSFPNKNKLKEFINAKPVLQGLL</sequence>
<organism evidence="4 5">
    <name type="scientific">Rousettus aegyptiacus</name>
    <name type="common">Egyptian fruit bat</name>
    <name type="synonym">Pteropus aegyptiacus</name>
    <dbReference type="NCBI Taxonomy" id="9407"/>
    <lineage>
        <taxon>Eukaryota</taxon>
        <taxon>Metazoa</taxon>
        <taxon>Chordata</taxon>
        <taxon>Craniata</taxon>
        <taxon>Vertebrata</taxon>
        <taxon>Euteleostomi</taxon>
        <taxon>Mammalia</taxon>
        <taxon>Eutheria</taxon>
        <taxon>Laurasiatheria</taxon>
        <taxon>Chiroptera</taxon>
        <taxon>Yinpterochiroptera</taxon>
        <taxon>Pteropodoidea</taxon>
        <taxon>Pteropodidae</taxon>
        <taxon>Rousettinae</taxon>
        <taxon>Rousettus</taxon>
    </lineage>
</organism>
<gene>
    <name evidence="4" type="ORF">HJG63_012290</name>
</gene>
<evidence type="ECO:0000313" key="4">
    <source>
        <dbReference type="EMBL" id="KAF6441121.1"/>
    </source>
</evidence>
<evidence type="ECO:0000256" key="1">
    <source>
        <dbReference type="SAM" id="MobiDB-lite"/>
    </source>
</evidence>
<dbReference type="AlphaFoldDB" id="A0A7J8F0Q3"/>
<keyword evidence="5" id="KW-1185">Reference proteome</keyword>
<feature type="domain" description="L1 transposable element RRM" evidence="2">
    <location>
        <begin position="2"/>
        <end position="59"/>
    </location>
</feature>
<reference evidence="4 5" key="1">
    <citation type="journal article" date="2020" name="Nature">
        <title>Six reference-quality genomes reveal evolution of bat adaptations.</title>
        <authorList>
            <person name="Jebb D."/>
            <person name="Huang Z."/>
            <person name="Pippel M."/>
            <person name="Hughes G.M."/>
            <person name="Lavrichenko K."/>
            <person name="Devanna P."/>
            <person name="Winkler S."/>
            <person name="Jermiin L.S."/>
            <person name="Skirmuntt E.C."/>
            <person name="Katzourakis A."/>
            <person name="Burkitt-Gray L."/>
            <person name="Ray D.A."/>
            <person name="Sullivan K.A.M."/>
            <person name="Roscito J.G."/>
            <person name="Kirilenko B.M."/>
            <person name="Davalos L.M."/>
            <person name="Corthals A.P."/>
            <person name="Power M.L."/>
            <person name="Jones G."/>
            <person name="Ransome R.D."/>
            <person name="Dechmann D.K.N."/>
            <person name="Locatelli A.G."/>
            <person name="Puechmaille S.J."/>
            <person name="Fedrigo O."/>
            <person name="Jarvis E.D."/>
            <person name="Hiller M."/>
            <person name="Vernes S.C."/>
            <person name="Myers E.W."/>
            <person name="Teeling E.C."/>
        </authorList>
    </citation>
    <scope>NUCLEOTIDE SEQUENCE [LARGE SCALE GENOMIC DNA]</scope>
    <source>
        <strain evidence="4">MRouAeg1</strain>
        <tissue evidence="4">Muscle</tissue>
    </source>
</reference>
<dbReference type="EMBL" id="JACASE010000008">
    <property type="protein sequence ID" value="KAF6441121.1"/>
    <property type="molecule type" value="Genomic_DNA"/>
</dbReference>
<dbReference type="Gene3D" id="3.30.250.20">
    <property type="entry name" value="L1 transposable element, C-terminal domain"/>
    <property type="match status" value="1"/>
</dbReference>
<dbReference type="InterPro" id="IPR042566">
    <property type="entry name" value="L1_C"/>
</dbReference>
<evidence type="ECO:0000259" key="3">
    <source>
        <dbReference type="Pfam" id="PF17490"/>
    </source>
</evidence>
<dbReference type="InterPro" id="IPR004244">
    <property type="entry name" value="Transposase_22"/>
</dbReference>
<comment type="caution">
    <text evidence="4">The sequence shown here is derived from an EMBL/GenBank/DDBJ whole genome shotgun (WGS) entry which is preliminary data.</text>
</comment>
<dbReference type="Gene3D" id="3.30.70.1820">
    <property type="entry name" value="L1 transposable element, RRM domain"/>
    <property type="match status" value="1"/>
</dbReference>
<protein>
    <submittedName>
        <fullName evidence="4">Uncharacterized protein</fullName>
    </submittedName>
</protein>
<name>A0A7J8F0Q3_ROUAE</name>
<dbReference type="Pfam" id="PF17490">
    <property type="entry name" value="Tnp_22_dsRBD"/>
    <property type="match status" value="1"/>
</dbReference>
<feature type="region of interest" description="Disordered" evidence="1">
    <location>
        <begin position="1"/>
        <end position="22"/>
    </location>
</feature>
<feature type="domain" description="L1 transposable element dsRBD-like" evidence="3">
    <location>
        <begin position="63"/>
        <end position="124"/>
    </location>
</feature>